<reference evidence="2 3" key="1">
    <citation type="submission" date="2020-07" db="EMBL/GenBank/DDBJ databases">
        <title>Complete genome sequence of Mycolicibacterium litorale like strain isolated from cardiac implantable electronic device infection.</title>
        <authorList>
            <person name="Fukano H."/>
            <person name="Miyama H."/>
            <person name="Hoshino Y."/>
        </authorList>
    </citation>
    <scope>NUCLEOTIDE SEQUENCE [LARGE SCALE GENOMIC DNA]</scope>
    <source>
        <strain evidence="2 3">NIIDNTM18</strain>
    </source>
</reference>
<evidence type="ECO:0000313" key="2">
    <source>
        <dbReference type="EMBL" id="BCI52538.1"/>
    </source>
</evidence>
<accession>A0A6S6P8F3</accession>
<sequence length="227" mass="25110">MPPTAKPAAPFRHRAARVLNGPARSPLRHPVFPDMRRLSPVAQKPISTGQDVVDYLVAQHDTIRQLFTETLDAADAETKREKFTRLRAMLAVHETAEEMMVHPRVRRKIEGAGEVVDARLAEEHDSKVALSELEKLDIDTAEFSKGLIHLQAAVLEHAEKEEAEEFPLLTEHLDTEELQRLAVAVQVAERIAPTHPHPGVESATANFALGPFASLIDRARDALRGAA</sequence>
<dbReference type="PANTHER" id="PTHR35585:SF1">
    <property type="entry name" value="HHE DOMAIN PROTEIN (AFU_ORTHOLOGUE AFUA_4G00730)"/>
    <property type="match status" value="1"/>
</dbReference>
<gene>
    <name evidence="2" type="ORF">NIIDNTM18_18160</name>
</gene>
<protein>
    <submittedName>
        <fullName evidence="2">Hemerythrin</fullName>
    </submittedName>
</protein>
<proteinExistence type="predicted"/>
<dbReference type="InterPro" id="IPR012312">
    <property type="entry name" value="Hemerythrin-like"/>
</dbReference>
<dbReference type="PANTHER" id="PTHR35585">
    <property type="entry name" value="HHE DOMAIN PROTEIN (AFU_ORTHOLOGUE AFUA_4G00730)"/>
    <property type="match status" value="1"/>
</dbReference>
<dbReference type="Gene3D" id="1.20.120.520">
    <property type="entry name" value="nmb1532 protein domain like"/>
    <property type="match status" value="1"/>
</dbReference>
<dbReference type="Proteomes" id="UP000515734">
    <property type="component" value="Chromosome"/>
</dbReference>
<evidence type="ECO:0000259" key="1">
    <source>
        <dbReference type="Pfam" id="PF01814"/>
    </source>
</evidence>
<organism evidence="2 3">
    <name type="scientific">Mycolicibacterium litorale</name>
    <dbReference type="NCBI Taxonomy" id="758802"/>
    <lineage>
        <taxon>Bacteria</taxon>
        <taxon>Bacillati</taxon>
        <taxon>Actinomycetota</taxon>
        <taxon>Actinomycetes</taxon>
        <taxon>Mycobacteriales</taxon>
        <taxon>Mycobacteriaceae</taxon>
        <taxon>Mycolicibacterium</taxon>
    </lineage>
</organism>
<evidence type="ECO:0000313" key="3">
    <source>
        <dbReference type="Proteomes" id="UP000515734"/>
    </source>
</evidence>
<name>A0A6S6P8F3_9MYCO</name>
<dbReference type="AlphaFoldDB" id="A0A6S6P8F3"/>
<dbReference type="Pfam" id="PF01814">
    <property type="entry name" value="Hemerythrin"/>
    <property type="match status" value="1"/>
</dbReference>
<feature type="domain" description="Hemerythrin-like" evidence="1">
    <location>
        <begin position="52"/>
        <end position="169"/>
    </location>
</feature>
<dbReference type="EMBL" id="AP023287">
    <property type="protein sequence ID" value="BCI52538.1"/>
    <property type="molecule type" value="Genomic_DNA"/>
</dbReference>